<accession>A0ACB9F989</accession>
<sequence length="84" mass="9398">MTAHKNLDPLDLGVGWTDSPTTILPTITQLIDNGISVWIYSGDTDGRIPVTASRYSVNKLKLPVETAWRPWYFNREGKLPPSLT</sequence>
<evidence type="ECO:0000313" key="2">
    <source>
        <dbReference type="Proteomes" id="UP001055811"/>
    </source>
</evidence>
<reference evidence="1 2" key="2">
    <citation type="journal article" date="2022" name="Mol. Ecol. Resour.">
        <title>The genomes of chicory, endive, great burdock and yacon provide insights into Asteraceae paleo-polyploidization history and plant inulin production.</title>
        <authorList>
            <person name="Fan W."/>
            <person name="Wang S."/>
            <person name="Wang H."/>
            <person name="Wang A."/>
            <person name="Jiang F."/>
            <person name="Liu H."/>
            <person name="Zhao H."/>
            <person name="Xu D."/>
            <person name="Zhang Y."/>
        </authorList>
    </citation>
    <scope>NUCLEOTIDE SEQUENCE [LARGE SCALE GENOMIC DNA]</scope>
    <source>
        <strain evidence="2">cv. Punajuju</strain>
        <tissue evidence="1">Leaves</tissue>
    </source>
</reference>
<evidence type="ECO:0000313" key="1">
    <source>
        <dbReference type="EMBL" id="KAI3767358.1"/>
    </source>
</evidence>
<name>A0ACB9F989_CICIN</name>
<proteinExistence type="predicted"/>
<dbReference type="Proteomes" id="UP001055811">
    <property type="component" value="Linkage Group LG03"/>
</dbReference>
<gene>
    <name evidence="1" type="ORF">L2E82_17453</name>
</gene>
<organism evidence="1 2">
    <name type="scientific">Cichorium intybus</name>
    <name type="common">Chicory</name>
    <dbReference type="NCBI Taxonomy" id="13427"/>
    <lineage>
        <taxon>Eukaryota</taxon>
        <taxon>Viridiplantae</taxon>
        <taxon>Streptophyta</taxon>
        <taxon>Embryophyta</taxon>
        <taxon>Tracheophyta</taxon>
        <taxon>Spermatophyta</taxon>
        <taxon>Magnoliopsida</taxon>
        <taxon>eudicotyledons</taxon>
        <taxon>Gunneridae</taxon>
        <taxon>Pentapetalae</taxon>
        <taxon>asterids</taxon>
        <taxon>campanulids</taxon>
        <taxon>Asterales</taxon>
        <taxon>Asteraceae</taxon>
        <taxon>Cichorioideae</taxon>
        <taxon>Cichorieae</taxon>
        <taxon>Cichoriinae</taxon>
        <taxon>Cichorium</taxon>
    </lineage>
</organism>
<keyword evidence="2" id="KW-1185">Reference proteome</keyword>
<reference evidence="2" key="1">
    <citation type="journal article" date="2022" name="Mol. Ecol. Resour.">
        <title>The genomes of chicory, endive, great burdock and yacon provide insights into Asteraceae palaeo-polyploidization history and plant inulin production.</title>
        <authorList>
            <person name="Fan W."/>
            <person name="Wang S."/>
            <person name="Wang H."/>
            <person name="Wang A."/>
            <person name="Jiang F."/>
            <person name="Liu H."/>
            <person name="Zhao H."/>
            <person name="Xu D."/>
            <person name="Zhang Y."/>
        </authorList>
    </citation>
    <scope>NUCLEOTIDE SEQUENCE [LARGE SCALE GENOMIC DNA]</scope>
    <source>
        <strain evidence="2">cv. Punajuju</strain>
    </source>
</reference>
<dbReference type="EMBL" id="CM042011">
    <property type="protein sequence ID" value="KAI3767358.1"/>
    <property type="molecule type" value="Genomic_DNA"/>
</dbReference>
<protein>
    <submittedName>
        <fullName evidence="1">Uncharacterized protein</fullName>
    </submittedName>
</protein>
<comment type="caution">
    <text evidence="1">The sequence shown here is derived from an EMBL/GenBank/DDBJ whole genome shotgun (WGS) entry which is preliminary data.</text>
</comment>